<dbReference type="EMBL" id="GAIX01006948">
    <property type="protein sequence ID" value="JAA85612.1"/>
    <property type="molecule type" value="Transcribed_RNA"/>
</dbReference>
<reference evidence="1" key="1">
    <citation type="journal article" date="2013" name="BMC Genomics">
        <title>Unscrambling butterfly oogenesis.</title>
        <authorList>
            <person name="Carter J.M."/>
            <person name="Baker S.C."/>
            <person name="Pink R."/>
            <person name="Carter D.R."/>
            <person name="Collins A."/>
            <person name="Tomlin J."/>
            <person name="Gibbs M."/>
            <person name="Breuker C.J."/>
        </authorList>
    </citation>
    <scope>NUCLEOTIDE SEQUENCE</scope>
    <source>
        <tissue evidence="1">Ovary</tissue>
    </source>
</reference>
<proteinExistence type="predicted"/>
<sequence>NISISILIFCYGVYLFENDSTIENVHISLILLCQKRSRSRYNHGSCRILALVTAIRAFLDVASCNIAYVKR</sequence>
<accession>S4PWE1</accession>
<dbReference type="AlphaFoldDB" id="S4PWE1"/>
<feature type="non-terminal residue" evidence="1">
    <location>
        <position position="1"/>
    </location>
</feature>
<organism evidence="1">
    <name type="scientific">Pararge aegeria</name>
    <name type="common">speckled wood butterfly</name>
    <dbReference type="NCBI Taxonomy" id="116150"/>
    <lineage>
        <taxon>Eukaryota</taxon>
        <taxon>Metazoa</taxon>
        <taxon>Ecdysozoa</taxon>
        <taxon>Arthropoda</taxon>
        <taxon>Hexapoda</taxon>
        <taxon>Insecta</taxon>
        <taxon>Pterygota</taxon>
        <taxon>Neoptera</taxon>
        <taxon>Endopterygota</taxon>
        <taxon>Lepidoptera</taxon>
        <taxon>Glossata</taxon>
        <taxon>Ditrysia</taxon>
        <taxon>Papilionoidea</taxon>
        <taxon>Nymphalidae</taxon>
        <taxon>Satyrinae</taxon>
        <taxon>Satyrini</taxon>
        <taxon>Parargina</taxon>
        <taxon>Pararge</taxon>
    </lineage>
</organism>
<name>S4PWE1_9NEOP</name>
<protein>
    <submittedName>
        <fullName evidence="1">Uncharacterized protein</fullName>
    </submittedName>
</protein>
<evidence type="ECO:0000313" key="1">
    <source>
        <dbReference type="EMBL" id="JAA85612.1"/>
    </source>
</evidence>
<reference evidence="1" key="2">
    <citation type="submission" date="2013-05" db="EMBL/GenBank/DDBJ databases">
        <authorList>
            <person name="Carter J.-M."/>
            <person name="Baker S.C."/>
            <person name="Pink R."/>
            <person name="Carter D.R.F."/>
            <person name="Collins A."/>
            <person name="Tomlin J."/>
            <person name="Gibbs M."/>
            <person name="Breuker C.J."/>
        </authorList>
    </citation>
    <scope>NUCLEOTIDE SEQUENCE</scope>
    <source>
        <tissue evidence="1">Ovary</tissue>
    </source>
</reference>